<evidence type="ECO:0000313" key="2">
    <source>
        <dbReference type="EMBL" id="OGM09900.1"/>
    </source>
</evidence>
<dbReference type="Proteomes" id="UP000176778">
    <property type="component" value="Unassembled WGS sequence"/>
</dbReference>
<feature type="region of interest" description="Disordered" evidence="1">
    <location>
        <begin position="84"/>
        <end position="104"/>
    </location>
</feature>
<protein>
    <submittedName>
        <fullName evidence="2">Uncharacterized protein</fullName>
    </submittedName>
</protein>
<sequence>MTDAVKVTALPTDVGAVAGSKSTVQDGVGVGGAVPVGVPLPGPQQPMYSTGFTAQAPLPVSYVQLVNLIVVLHTPAVLQGTVAENATQPPSFSRPGIHIYLHGP</sequence>
<evidence type="ECO:0000313" key="3">
    <source>
        <dbReference type="Proteomes" id="UP000176778"/>
    </source>
</evidence>
<organism evidence="2 3">
    <name type="scientific">Candidatus Woesebacteria bacterium RBG_13_46_13</name>
    <dbReference type="NCBI Taxonomy" id="1802479"/>
    <lineage>
        <taxon>Bacteria</taxon>
        <taxon>Candidatus Woeseibacteriota</taxon>
    </lineage>
</organism>
<proteinExistence type="predicted"/>
<dbReference type="EMBL" id="MGFR01000002">
    <property type="protein sequence ID" value="OGM09900.1"/>
    <property type="molecule type" value="Genomic_DNA"/>
</dbReference>
<comment type="caution">
    <text evidence="2">The sequence shown here is derived from an EMBL/GenBank/DDBJ whole genome shotgun (WGS) entry which is preliminary data.</text>
</comment>
<dbReference type="AlphaFoldDB" id="A0A1F7X475"/>
<evidence type="ECO:0000256" key="1">
    <source>
        <dbReference type="SAM" id="MobiDB-lite"/>
    </source>
</evidence>
<reference evidence="2 3" key="1">
    <citation type="journal article" date="2016" name="Nat. Commun.">
        <title>Thousands of microbial genomes shed light on interconnected biogeochemical processes in an aquifer system.</title>
        <authorList>
            <person name="Anantharaman K."/>
            <person name="Brown C.T."/>
            <person name="Hug L.A."/>
            <person name="Sharon I."/>
            <person name="Castelle C.J."/>
            <person name="Probst A.J."/>
            <person name="Thomas B.C."/>
            <person name="Singh A."/>
            <person name="Wilkins M.J."/>
            <person name="Karaoz U."/>
            <person name="Brodie E.L."/>
            <person name="Williams K.H."/>
            <person name="Hubbard S.S."/>
            <person name="Banfield J.F."/>
        </authorList>
    </citation>
    <scope>NUCLEOTIDE SEQUENCE [LARGE SCALE GENOMIC DNA]</scope>
</reference>
<gene>
    <name evidence="2" type="ORF">A2Y68_00535</name>
</gene>
<name>A0A1F7X475_9BACT</name>
<accession>A0A1F7X475</accession>